<organism evidence="1 2">
    <name type="scientific">Riccia fluitans</name>
    <dbReference type="NCBI Taxonomy" id="41844"/>
    <lineage>
        <taxon>Eukaryota</taxon>
        <taxon>Viridiplantae</taxon>
        <taxon>Streptophyta</taxon>
        <taxon>Embryophyta</taxon>
        <taxon>Marchantiophyta</taxon>
        <taxon>Marchantiopsida</taxon>
        <taxon>Marchantiidae</taxon>
        <taxon>Marchantiales</taxon>
        <taxon>Ricciaceae</taxon>
        <taxon>Riccia</taxon>
    </lineage>
</organism>
<keyword evidence="2" id="KW-1185">Reference proteome</keyword>
<dbReference type="Proteomes" id="UP001605036">
    <property type="component" value="Unassembled WGS sequence"/>
</dbReference>
<gene>
    <name evidence="1" type="ORF">R1flu_025240</name>
</gene>
<sequence length="82" mass="9302">MRKRAGDLEEEVDSVVFEPGRGGPGAGIVREAAVWRRLWGCGRRFADVAVRILFVGEKERARAQKMTERHGIFEEFLNSLNN</sequence>
<dbReference type="EMBL" id="JBHFFA010000007">
    <property type="protein sequence ID" value="KAL2613548.1"/>
    <property type="molecule type" value="Genomic_DNA"/>
</dbReference>
<comment type="caution">
    <text evidence="1">The sequence shown here is derived from an EMBL/GenBank/DDBJ whole genome shotgun (WGS) entry which is preliminary data.</text>
</comment>
<accession>A0ABD1XY33</accession>
<dbReference type="AlphaFoldDB" id="A0ABD1XY33"/>
<name>A0ABD1XY33_9MARC</name>
<protein>
    <submittedName>
        <fullName evidence="1">Uncharacterized protein</fullName>
    </submittedName>
</protein>
<evidence type="ECO:0000313" key="1">
    <source>
        <dbReference type="EMBL" id="KAL2613548.1"/>
    </source>
</evidence>
<reference evidence="1 2" key="1">
    <citation type="submission" date="2024-09" db="EMBL/GenBank/DDBJ databases">
        <title>Chromosome-scale assembly of Riccia fluitans.</title>
        <authorList>
            <person name="Paukszto L."/>
            <person name="Sawicki J."/>
            <person name="Karawczyk K."/>
            <person name="Piernik-Szablinska J."/>
            <person name="Szczecinska M."/>
            <person name="Mazdziarz M."/>
        </authorList>
    </citation>
    <scope>NUCLEOTIDE SEQUENCE [LARGE SCALE GENOMIC DNA]</scope>
    <source>
        <strain evidence="1">Rf_01</strain>
        <tissue evidence="1">Aerial parts of the thallus</tissue>
    </source>
</reference>
<evidence type="ECO:0000313" key="2">
    <source>
        <dbReference type="Proteomes" id="UP001605036"/>
    </source>
</evidence>
<proteinExistence type="predicted"/>